<dbReference type="Gene3D" id="2.40.40.20">
    <property type="match status" value="1"/>
</dbReference>
<gene>
    <name evidence="1" type="ORF">DARMORV10_A05P09740.1</name>
</gene>
<organism evidence="1">
    <name type="scientific">Brassica napus</name>
    <name type="common">Rape</name>
    <dbReference type="NCBI Taxonomy" id="3708"/>
    <lineage>
        <taxon>Eukaryota</taxon>
        <taxon>Viridiplantae</taxon>
        <taxon>Streptophyta</taxon>
        <taxon>Embryophyta</taxon>
        <taxon>Tracheophyta</taxon>
        <taxon>Spermatophyta</taxon>
        <taxon>Magnoliopsida</taxon>
        <taxon>eudicotyledons</taxon>
        <taxon>Gunneridae</taxon>
        <taxon>Pentapetalae</taxon>
        <taxon>rosids</taxon>
        <taxon>malvids</taxon>
        <taxon>Brassicales</taxon>
        <taxon>Brassicaceae</taxon>
        <taxon>Brassiceae</taxon>
        <taxon>Brassica</taxon>
    </lineage>
</organism>
<accession>A0A816TBS9</accession>
<proteinExistence type="predicted"/>
<reference evidence="1" key="1">
    <citation type="submission" date="2021-01" db="EMBL/GenBank/DDBJ databases">
        <authorList>
            <consortium name="Genoscope - CEA"/>
            <person name="William W."/>
        </authorList>
    </citation>
    <scope>NUCLEOTIDE SEQUENCE</scope>
</reference>
<dbReference type="EMBL" id="HG994359">
    <property type="protein sequence ID" value="CAF2095270.1"/>
    <property type="molecule type" value="Genomic_DNA"/>
</dbReference>
<dbReference type="AlphaFoldDB" id="A0A816TBS9"/>
<dbReference type="SUPFAM" id="SSF50692">
    <property type="entry name" value="ADC-like"/>
    <property type="match status" value="1"/>
</dbReference>
<protein>
    <submittedName>
        <fullName evidence="1">(rape) hypothetical protein</fullName>
    </submittedName>
</protein>
<sequence length="56" mass="6469">FRKAILERKKSPNRRIVVSLHHSTMEKRSSFSGDAILIKGKKRKDTVFILLADESE</sequence>
<evidence type="ECO:0000313" key="1">
    <source>
        <dbReference type="EMBL" id="CAF2095270.1"/>
    </source>
</evidence>
<dbReference type="Proteomes" id="UP001295469">
    <property type="component" value="Chromosome A05"/>
</dbReference>
<dbReference type="InterPro" id="IPR009010">
    <property type="entry name" value="Asp_de-COase-like_dom_sf"/>
</dbReference>
<feature type="non-terminal residue" evidence="1">
    <location>
        <position position="1"/>
    </location>
</feature>
<name>A0A816TBS9_BRANA</name>